<gene>
    <name evidence="9" type="ORF">LAZ67_20002648</name>
</gene>
<feature type="transmembrane region" description="Helical" evidence="8">
    <location>
        <begin position="277"/>
        <end position="299"/>
    </location>
</feature>
<feature type="transmembrane region" description="Helical" evidence="8">
    <location>
        <begin position="207"/>
        <end position="231"/>
    </location>
</feature>
<organism evidence="9 10">
    <name type="scientific">Cordylochernes scorpioides</name>
    <dbReference type="NCBI Taxonomy" id="51811"/>
    <lineage>
        <taxon>Eukaryota</taxon>
        <taxon>Metazoa</taxon>
        <taxon>Ecdysozoa</taxon>
        <taxon>Arthropoda</taxon>
        <taxon>Chelicerata</taxon>
        <taxon>Arachnida</taxon>
        <taxon>Pseudoscorpiones</taxon>
        <taxon>Cheliferoidea</taxon>
        <taxon>Chernetidae</taxon>
        <taxon>Cordylochernes</taxon>
    </lineage>
</organism>
<evidence type="ECO:0000256" key="5">
    <source>
        <dbReference type="ARBA" id="ARBA00022989"/>
    </source>
</evidence>
<evidence type="ECO:0000256" key="1">
    <source>
        <dbReference type="ARBA" id="ARBA00004424"/>
    </source>
</evidence>
<comment type="subcellular location">
    <subcellularLocation>
        <location evidence="1">Apical cell membrane</location>
        <topology evidence="1">Multi-pass membrane protein</topology>
    </subcellularLocation>
</comment>
<name>A0ABY6LN70_9ARAC</name>
<keyword evidence="5 8" id="KW-1133">Transmembrane helix</keyword>
<dbReference type="Pfam" id="PF02690">
    <property type="entry name" value="Na_Pi_cotrans"/>
    <property type="match status" value="1"/>
</dbReference>
<comment type="similarity">
    <text evidence="2">Belongs to the SLC34A transporter family.</text>
</comment>
<proteinExistence type="inferred from homology"/>
<evidence type="ECO:0000256" key="7">
    <source>
        <dbReference type="SAM" id="MobiDB-lite"/>
    </source>
</evidence>
<dbReference type="Proteomes" id="UP001235939">
    <property type="component" value="Chromosome 20"/>
</dbReference>
<dbReference type="InterPro" id="IPR003841">
    <property type="entry name" value="Na/Pi_transpt"/>
</dbReference>
<protein>
    <submittedName>
        <fullName evidence="9">SLC34A2</fullName>
    </submittedName>
</protein>
<evidence type="ECO:0000313" key="10">
    <source>
        <dbReference type="Proteomes" id="UP001235939"/>
    </source>
</evidence>
<feature type="region of interest" description="Disordered" evidence="7">
    <location>
        <begin position="427"/>
        <end position="448"/>
    </location>
</feature>
<dbReference type="EMBL" id="CP092882">
    <property type="protein sequence ID" value="UYV81832.1"/>
    <property type="molecule type" value="Genomic_DNA"/>
</dbReference>
<feature type="transmembrane region" description="Helical" evidence="8">
    <location>
        <begin position="348"/>
        <end position="369"/>
    </location>
</feature>
<evidence type="ECO:0000256" key="2">
    <source>
        <dbReference type="ARBA" id="ARBA00005808"/>
    </source>
</evidence>
<evidence type="ECO:0000256" key="8">
    <source>
        <dbReference type="SAM" id="Phobius"/>
    </source>
</evidence>
<feature type="transmembrane region" description="Helical" evidence="8">
    <location>
        <begin position="162"/>
        <end position="187"/>
    </location>
</feature>
<reference evidence="9 10" key="1">
    <citation type="submission" date="2022-01" db="EMBL/GenBank/DDBJ databases">
        <title>A chromosomal length assembly of Cordylochernes scorpioides.</title>
        <authorList>
            <person name="Zeh D."/>
            <person name="Zeh J."/>
        </authorList>
    </citation>
    <scope>NUCLEOTIDE SEQUENCE [LARGE SCALE GENOMIC DNA]</scope>
    <source>
        <strain evidence="9">IN4F17</strain>
        <tissue evidence="9">Whole Body</tissue>
    </source>
</reference>
<keyword evidence="10" id="KW-1185">Reference proteome</keyword>
<keyword evidence="3" id="KW-1003">Cell membrane</keyword>
<keyword evidence="6 8" id="KW-0472">Membrane</keyword>
<keyword evidence="4 8" id="KW-0812">Transmembrane</keyword>
<evidence type="ECO:0000256" key="4">
    <source>
        <dbReference type="ARBA" id="ARBA00022692"/>
    </source>
</evidence>
<evidence type="ECO:0000256" key="6">
    <source>
        <dbReference type="ARBA" id="ARBA00023136"/>
    </source>
</evidence>
<evidence type="ECO:0000313" key="9">
    <source>
        <dbReference type="EMBL" id="UYV81832.1"/>
    </source>
</evidence>
<feature type="transmembrane region" description="Helical" evidence="8">
    <location>
        <begin position="319"/>
        <end position="341"/>
    </location>
</feature>
<dbReference type="NCBIfam" id="NF037997">
    <property type="entry name" value="Na_Pi_symport"/>
    <property type="match status" value="1"/>
</dbReference>
<dbReference type="PANTHER" id="PTHR10010">
    <property type="entry name" value="SOLUTE CARRIER FAMILY 34 SODIUM PHOSPHATE , MEMBER 2-RELATED"/>
    <property type="match status" value="1"/>
</dbReference>
<sequence length="448" mass="47368">MGANVGTSVTSTLVALGHAGRRAEFARAFAAATLHDMFNWSTVIALLPLETATRFLERSSGLAAASLAGTQSSGTAGRDLLTALTRPVSELVVQLDAAVVRGVALHDGRYVNVSLLRQCRDQLNVSVNCDHHTPHNSERVRPTATGGFLLEHLRLDDTKTGAILLAASLATLLACLALLVRVLAALLRSRLGSAVRRAAGWSPQGRLGAAAAGWGALAVGCLLTAVLQSSSVVTSALTPLAGLGVLSLERVYPLTLGANLGTTTTGLLAAGTAASPAGLQLALCHLFFNVTGILLFYPLPWLRFPITLARHLGTVTGRYRWFAGVYIGGCFLVLPLAVFGLSMCGWEACMAVGVIVLALVLAAGILRLLQVYAPGALTPVLRSWDWLPLPLRSLEPYDRILIRCCPCLISEYEDDVKPVEVTPSELKLGPAYKESESDKTDNNNTSQC</sequence>
<evidence type="ECO:0000256" key="3">
    <source>
        <dbReference type="ARBA" id="ARBA00022475"/>
    </source>
</evidence>
<dbReference type="PANTHER" id="PTHR10010:SF46">
    <property type="entry name" value="SODIUM-DEPENDENT PHOSPHATE TRANSPORT PROTEIN 2B"/>
    <property type="match status" value="1"/>
</dbReference>
<accession>A0ABY6LN70</accession>